<feature type="repeat" description="MBT" evidence="11">
    <location>
        <begin position="352"/>
        <end position="457"/>
    </location>
</feature>
<dbReference type="Gene3D" id="3.30.60.160">
    <property type="match status" value="1"/>
</dbReference>
<evidence type="ECO:0000313" key="16">
    <source>
        <dbReference type="RefSeq" id="XP_014646338.1"/>
    </source>
</evidence>
<dbReference type="InterPro" id="IPR012313">
    <property type="entry name" value="Znf_FCS"/>
</dbReference>
<dbReference type="PROSITE" id="PS51079">
    <property type="entry name" value="MBT"/>
    <property type="match status" value="4"/>
</dbReference>
<dbReference type="CDD" id="cd20120">
    <property type="entry name" value="MBT_MBTD1_rpt1"/>
    <property type="match status" value="1"/>
</dbReference>
<evidence type="ECO:0000256" key="2">
    <source>
        <dbReference type="ARBA" id="ARBA00022723"/>
    </source>
</evidence>
<dbReference type="PANTHER" id="PTHR12247">
    <property type="entry name" value="POLYCOMB GROUP PROTEIN"/>
    <property type="match status" value="1"/>
</dbReference>
<dbReference type="PANTHER" id="PTHR12247:SF79">
    <property type="entry name" value="MBT DOMAIN-CONTAINING PROTEIN 1"/>
    <property type="match status" value="1"/>
</dbReference>
<dbReference type="RefSeq" id="XP_014646337.1">
    <property type="nucleotide sequence ID" value="XM_014790851.1"/>
</dbReference>
<keyword evidence="7" id="KW-0805">Transcription regulation</keyword>
<evidence type="ECO:0000256" key="11">
    <source>
        <dbReference type="PROSITE-ProRule" id="PRU00459"/>
    </source>
</evidence>
<keyword evidence="8" id="KW-0804">Transcription</keyword>
<evidence type="ECO:0000256" key="5">
    <source>
        <dbReference type="ARBA" id="ARBA00022833"/>
    </source>
</evidence>
<dbReference type="RefSeq" id="XP_014646338.1">
    <property type="nucleotide sequence ID" value="XM_014790852.1"/>
</dbReference>
<evidence type="ECO:0000256" key="12">
    <source>
        <dbReference type="SAM" id="MobiDB-lite"/>
    </source>
</evidence>
<dbReference type="CDD" id="cd20123">
    <property type="entry name" value="MBT_MBTD1_rpt2"/>
    <property type="match status" value="1"/>
</dbReference>
<dbReference type="PROSITE" id="PS51024">
    <property type="entry name" value="ZF_FCS"/>
    <property type="match status" value="1"/>
</dbReference>
<keyword evidence="4 10" id="KW-0863">Zinc-finger</keyword>
<gene>
    <name evidence="15 16" type="primary">LOC101397858</name>
</gene>
<evidence type="ECO:0000256" key="4">
    <source>
        <dbReference type="ARBA" id="ARBA00022771"/>
    </source>
</evidence>
<evidence type="ECO:0000256" key="3">
    <source>
        <dbReference type="ARBA" id="ARBA00022737"/>
    </source>
</evidence>
<feature type="domain" description="FCS-type" evidence="13">
    <location>
        <begin position="45"/>
        <end position="80"/>
    </location>
</feature>
<organism evidence="14 15">
    <name type="scientific">Ceratotherium simum simum</name>
    <name type="common">Southern white rhinoceros</name>
    <dbReference type="NCBI Taxonomy" id="73337"/>
    <lineage>
        <taxon>Eukaryota</taxon>
        <taxon>Metazoa</taxon>
        <taxon>Chordata</taxon>
        <taxon>Craniata</taxon>
        <taxon>Vertebrata</taxon>
        <taxon>Euteleostomi</taxon>
        <taxon>Mammalia</taxon>
        <taxon>Eutheria</taxon>
        <taxon>Laurasiatheria</taxon>
        <taxon>Perissodactyla</taxon>
        <taxon>Rhinocerotidae</taxon>
        <taxon>Ceratotherium</taxon>
    </lineage>
</organism>
<evidence type="ECO:0000256" key="7">
    <source>
        <dbReference type="ARBA" id="ARBA00023015"/>
    </source>
</evidence>
<keyword evidence="2" id="KW-0479">Metal-binding</keyword>
<feature type="repeat" description="MBT" evidence="11">
    <location>
        <begin position="254"/>
        <end position="350"/>
    </location>
</feature>
<feature type="repeat" description="MBT" evidence="11">
    <location>
        <begin position="142"/>
        <end position="246"/>
    </location>
</feature>
<reference evidence="15 16" key="1">
    <citation type="submission" date="2025-05" db="UniProtKB">
        <authorList>
            <consortium name="RefSeq"/>
        </authorList>
    </citation>
    <scope>IDENTIFICATION</scope>
</reference>
<feature type="repeat" description="MBT" evidence="11">
    <location>
        <begin position="465"/>
        <end position="561"/>
    </location>
</feature>
<dbReference type="Pfam" id="PF02820">
    <property type="entry name" value="MBT"/>
    <property type="match status" value="4"/>
</dbReference>
<evidence type="ECO:0000256" key="1">
    <source>
        <dbReference type="ARBA" id="ARBA00004123"/>
    </source>
</evidence>
<dbReference type="InterPro" id="IPR004092">
    <property type="entry name" value="Mbt"/>
</dbReference>
<keyword evidence="3" id="KW-0677">Repeat</keyword>
<dbReference type="SUPFAM" id="SSF63748">
    <property type="entry name" value="Tudor/PWWP/MBT"/>
    <property type="match status" value="4"/>
</dbReference>
<keyword evidence="5" id="KW-0862">Zinc</keyword>
<dbReference type="Gene3D" id="2.30.30.140">
    <property type="match status" value="4"/>
</dbReference>
<evidence type="ECO:0000256" key="6">
    <source>
        <dbReference type="ARBA" id="ARBA00022853"/>
    </source>
</evidence>
<evidence type="ECO:0000256" key="10">
    <source>
        <dbReference type="PROSITE-ProRule" id="PRU00367"/>
    </source>
</evidence>
<feature type="region of interest" description="Disordered" evidence="12">
    <location>
        <begin position="1"/>
        <end position="32"/>
    </location>
</feature>
<accession>A0ABM1D3F6</accession>
<dbReference type="GeneID" id="101397858"/>
<keyword evidence="14" id="KW-1185">Reference proteome</keyword>
<feature type="compositionally biased region" description="Basic residues" evidence="12">
    <location>
        <begin position="575"/>
        <end position="591"/>
    </location>
</feature>
<evidence type="ECO:0000259" key="13">
    <source>
        <dbReference type="PROSITE" id="PS51024"/>
    </source>
</evidence>
<dbReference type="InterPro" id="IPR050548">
    <property type="entry name" value="PcG_chromatin_remod_factors"/>
</dbReference>
<sequence>MFDGYDSCSEDTSSSSSSEESEEEVAPLPSNLPIIKNNGQVYTYPDGKSGMATCEMCGMVGVRDAFYSKTKRFCSVSCSRSYSSNSKKASILARLQGKPPTKKAKVLQKQPLVAKLAAYAQYQATLQNQAKTKAAAVSMEGFSWGNYINSNSFIAAPVTCFKHAPMGTCWGDISENVRVEVPNTDCSLPTKVFWIAGIVKLAGYNALLRYEGFENDSSLDFWCNICGSDIHPVGWCAASGKPLVPPRTIQHKYTNWKAFLVKRLTGAKTLPPDFSQKVSESMQYPFKPCMRVEVVDKRHLCRTRVAVVESVIGGRLRLVYEESEDRTDDFWCHMHSPLIHHIGWSRSIGHRFKRSDITKKQDGHFDTPPHLFAKVKEVDQSGEWFKEGMKLEAIDPLNLSTICVATIRKVLADGFLMIGIDGSEAADGSDWFCYHATSPSIFPVGFCEINMIELTPPRGYTKLPFKWFDYLRETGSIAAPVKLFNKDVPNHGFRVGMKLEAVDLMEPRLICVATVTRIIHRLLRIHFDGWEEEYDQWVDCESPDLYPVGWCQLTGYQLQPPASQSSRESQSGSSKQKKKAKSQQYKGHKKMTTLQLKEELIDGEDYSFLQGASDQESNGSANFYIKQEP</sequence>
<keyword evidence="9" id="KW-0539">Nucleus</keyword>
<proteinExistence type="predicted"/>
<evidence type="ECO:0000256" key="9">
    <source>
        <dbReference type="ARBA" id="ARBA00023242"/>
    </source>
</evidence>
<feature type="region of interest" description="Disordered" evidence="12">
    <location>
        <begin position="561"/>
        <end position="591"/>
    </location>
</feature>
<evidence type="ECO:0000256" key="8">
    <source>
        <dbReference type="ARBA" id="ARBA00023163"/>
    </source>
</evidence>
<dbReference type="InterPro" id="IPR038603">
    <property type="entry name" value="Znf_FCS_sf"/>
</dbReference>
<evidence type="ECO:0000313" key="14">
    <source>
        <dbReference type="Proteomes" id="UP000694910"/>
    </source>
</evidence>
<feature type="compositionally biased region" description="Low complexity" evidence="12">
    <location>
        <begin position="563"/>
        <end position="574"/>
    </location>
</feature>
<dbReference type="SMART" id="SM00561">
    <property type="entry name" value="MBT"/>
    <property type="match status" value="4"/>
</dbReference>
<dbReference type="CDD" id="cd20126">
    <property type="entry name" value="MBT_MBTD1_rpt3"/>
    <property type="match status" value="1"/>
</dbReference>
<dbReference type="Pfam" id="PF21319">
    <property type="entry name" value="zf-FCS_1"/>
    <property type="match status" value="1"/>
</dbReference>
<dbReference type="Proteomes" id="UP000694910">
    <property type="component" value="Unplaced"/>
</dbReference>
<keyword evidence="6" id="KW-0156">Chromatin regulator</keyword>
<evidence type="ECO:0000313" key="15">
    <source>
        <dbReference type="RefSeq" id="XP_014646337.1"/>
    </source>
</evidence>
<comment type="subcellular location">
    <subcellularLocation>
        <location evidence="1">Nucleus</location>
    </subcellularLocation>
</comment>
<protein>
    <submittedName>
        <fullName evidence="15 16">MBT domain-containing protein 1 isoform X3</fullName>
    </submittedName>
</protein>
<dbReference type="CDD" id="cd20129">
    <property type="entry name" value="MBT_MBTD1_rpt4"/>
    <property type="match status" value="1"/>
</dbReference>
<name>A0ABM1D3F6_CERSS</name>